<evidence type="ECO:0000313" key="1">
    <source>
        <dbReference type="EMBL" id="JAH77234.1"/>
    </source>
</evidence>
<protein>
    <submittedName>
        <fullName evidence="1">Uncharacterized protein</fullName>
    </submittedName>
</protein>
<name>A0A0E9VGK4_ANGAN</name>
<reference evidence="1" key="1">
    <citation type="submission" date="2014-11" db="EMBL/GenBank/DDBJ databases">
        <authorList>
            <person name="Amaro Gonzalez C."/>
        </authorList>
    </citation>
    <scope>NUCLEOTIDE SEQUENCE</scope>
</reference>
<dbReference type="EMBL" id="GBXM01031343">
    <property type="protein sequence ID" value="JAH77234.1"/>
    <property type="molecule type" value="Transcribed_RNA"/>
</dbReference>
<accession>A0A0E9VGK4</accession>
<proteinExistence type="predicted"/>
<organism evidence="1">
    <name type="scientific">Anguilla anguilla</name>
    <name type="common">European freshwater eel</name>
    <name type="synonym">Muraena anguilla</name>
    <dbReference type="NCBI Taxonomy" id="7936"/>
    <lineage>
        <taxon>Eukaryota</taxon>
        <taxon>Metazoa</taxon>
        <taxon>Chordata</taxon>
        <taxon>Craniata</taxon>
        <taxon>Vertebrata</taxon>
        <taxon>Euteleostomi</taxon>
        <taxon>Actinopterygii</taxon>
        <taxon>Neopterygii</taxon>
        <taxon>Teleostei</taxon>
        <taxon>Anguilliformes</taxon>
        <taxon>Anguillidae</taxon>
        <taxon>Anguilla</taxon>
    </lineage>
</organism>
<sequence length="13" mass="1517">MQMLCQKLQVGTH</sequence>
<reference evidence="1" key="2">
    <citation type="journal article" date="2015" name="Fish Shellfish Immunol.">
        <title>Early steps in the European eel (Anguilla anguilla)-Vibrio vulnificus interaction in the gills: Role of the RtxA13 toxin.</title>
        <authorList>
            <person name="Callol A."/>
            <person name="Pajuelo D."/>
            <person name="Ebbesson L."/>
            <person name="Teles M."/>
            <person name="MacKenzie S."/>
            <person name="Amaro C."/>
        </authorList>
    </citation>
    <scope>NUCLEOTIDE SEQUENCE</scope>
</reference>